<dbReference type="GO" id="GO:0000166">
    <property type="term" value="F:nucleotide binding"/>
    <property type="evidence" value="ECO:0007669"/>
    <property type="project" value="UniProtKB-KW"/>
</dbReference>
<evidence type="ECO:0000256" key="3">
    <source>
        <dbReference type="ARBA" id="ARBA00006462"/>
    </source>
</evidence>
<proteinExistence type="inferred from homology"/>
<keyword evidence="6" id="KW-0808">Transferase</keyword>
<evidence type="ECO:0000256" key="4">
    <source>
        <dbReference type="ARBA" id="ARBA00012557"/>
    </source>
</evidence>
<accession>A0A4E0RIY7</accession>
<keyword evidence="7" id="KW-0812">Transmembrane</keyword>
<dbReference type="PANTHER" id="PTHR23033:SF14">
    <property type="entry name" value="GLYCOPROTEIN-N-ACETYLGALACTOSAMINE 3-BETA-GALACTOSYLTRANSFERASE 1-RELATED"/>
    <property type="match status" value="1"/>
</dbReference>
<organism evidence="13 14">
    <name type="scientific">Fasciola hepatica</name>
    <name type="common">Liver fluke</name>
    <dbReference type="NCBI Taxonomy" id="6192"/>
    <lineage>
        <taxon>Eukaryota</taxon>
        <taxon>Metazoa</taxon>
        <taxon>Spiralia</taxon>
        <taxon>Lophotrochozoa</taxon>
        <taxon>Platyhelminthes</taxon>
        <taxon>Trematoda</taxon>
        <taxon>Digenea</taxon>
        <taxon>Plagiorchiida</taxon>
        <taxon>Echinostomata</taxon>
        <taxon>Echinostomatoidea</taxon>
        <taxon>Fasciolidae</taxon>
        <taxon>Fasciola</taxon>
    </lineage>
</organism>
<keyword evidence="11" id="KW-0472">Membrane</keyword>
<protein>
    <recommendedName>
        <fullName evidence="4">N-acetylgalactosaminide beta-1,3-galactosyltransferase</fullName>
        <ecNumber evidence="4">2.4.1.122</ecNumber>
    </recommendedName>
</protein>
<dbReference type="GO" id="GO:0016020">
    <property type="term" value="C:membrane"/>
    <property type="evidence" value="ECO:0007669"/>
    <property type="project" value="UniProtKB-SubCell"/>
</dbReference>
<dbReference type="Gene3D" id="3.90.550.50">
    <property type="match status" value="1"/>
</dbReference>
<dbReference type="InterPro" id="IPR003378">
    <property type="entry name" value="Fringe-like_glycosylTrfase"/>
</dbReference>
<keyword evidence="10" id="KW-1133">Transmembrane helix</keyword>
<evidence type="ECO:0000256" key="6">
    <source>
        <dbReference type="ARBA" id="ARBA00022679"/>
    </source>
</evidence>
<reference evidence="13" key="1">
    <citation type="submission" date="2019-03" db="EMBL/GenBank/DDBJ databases">
        <title>Improved annotation for the trematode Fasciola hepatica.</title>
        <authorList>
            <person name="Choi Y.-J."/>
            <person name="Martin J."/>
            <person name="Mitreva M."/>
        </authorList>
    </citation>
    <scope>NUCLEOTIDE SEQUENCE [LARGE SCALE GENOMIC DNA]</scope>
</reference>
<name>A0A4E0RIY7_FASHE</name>
<dbReference type="AlphaFoldDB" id="A0A4E0RIY7"/>
<gene>
    <name evidence="13" type="ORF">D915_008018</name>
</gene>
<comment type="pathway">
    <text evidence="2">Protein modification; protein glycosylation.</text>
</comment>
<dbReference type="Pfam" id="PF02434">
    <property type="entry name" value="Fringe"/>
    <property type="match status" value="1"/>
</dbReference>
<evidence type="ECO:0000256" key="10">
    <source>
        <dbReference type="ARBA" id="ARBA00022989"/>
    </source>
</evidence>
<evidence type="ECO:0000256" key="7">
    <source>
        <dbReference type="ARBA" id="ARBA00022692"/>
    </source>
</evidence>
<keyword evidence="8" id="KW-0547">Nucleotide-binding</keyword>
<evidence type="ECO:0000313" key="14">
    <source>
        <dbReference type="Proteomes" id="UP000230066"/>
    </source>
</evidence>
<evidence type="ECO:0000259" key="12">
    <source>
        <dbReference type="Pfam" id="PF02434"/>
    </source>
</evidence>
<dbReference type="EC" id="2.4.1.122" evidence="4"/>
<feature type="domain" description="Fringe-like glycosyltransferase" evidence="12">
    <location>
        <begin position="68"/>
        <end position="240"/>
    </location>
</feature>
<sequence>MNIPIRQLILLVLPFIGGFYFGHFAHNLYPDWWNTSGPSLDLYYRLKKMQEYYSNESEPELSNQTMRILCFILTEPKNHQTKAKAVNATWARRCTTYFFVTSKAEPSLPNFVAVDHEGREMLWDKVKNSLKHVALKYAENHDFFLKADDDTYVIMENLKKLLANMNSSEPFVVGRHFRLPRNRLDYLSGGGGYVMSKEALLRVVHGIKTKPACGGSSRGGAEDVNVGLCVKSVGVKVLESLDEFGLERFHPFDPRHMFNPETLRSIPWFHHFNYHKAVTGSKCCSIYSISFHYVNPIDMYVIDYFLYQMRVHGQRPREIANETNGFRVQV</sequence>
<evidence type="ECO:0000256" key="2">
    <source>
        <dbReference type="ARBA" id="ARBA00004922"/>
    </source>
</evidence>
<dbReference type="EMBL" id="JXXN02003562">
    <property type="protein sequence ID" value="THD21408.1"/>
    <property type="molecule type" value="Genomic_DNA"/>
</dbReference>
<dbReference type="GO" id="GO:0016263">
    <property type="term" value="F:glycoprotein-N-acetylgalactosamine 3-beta-galactosyltransferase activity"/>
    <property type="evidence" value="ECO:0007669"/>
    <property type="project" value="UniProtKB-EC"/>
</dbReference>
<dbReference type="Proteomes" id="UP000230066">
    <property type="component" value="Unassembled WGS sequence"/>
</dbReference>
<comment type="subcellular location">
    <subcellularLocation>
        <location evidence="1">Membrane</location>
        <topology evidence="1">Single-pass type II membrane protein</topology>
    </subcellularLocation>
</comment>
<dbReference type="PANTHER" id="PTHR23033">
    <property type="entry name" value="BETA1,3-GALACTOSYLTRANSFERASE"/>
    <property type="match status" value="1"/>
</dbReference>
<dbReference type="InterPro" id="IPR026050">
    <property type="entry name" value="C1GALT1/C1GALT1_chp1"/>
</dbReference>
<dbReference type="UniPathway" id="UPA00378"/>
<evidence type="ECO:0000313" key="13">
    <source>
        <dbReference type="EMBL" id="THD21408.1"/>
    </source>
</evidence>
<keyword evidence="14" id="KW-1185">Reference proteome</keyword>
<keyword evidence="5" id="KW-0328">Glycosyltransferase</keyword>
<comment type="similarity">
    <text evidence="3">Belongs to the glycosyltransferase 31 family. Beta3-Gal-T subfamily.</text>
</comment>
<evidence type="ECO:0000256" key="5">
    <source>
        <dbReference type="ARBA" id="ARBA00022676"/>
    </source>
</evidence>
<evidence type="ECO:0000256" key="8">
    <source>
        <dbReference type="ARBA" id="ARBA00022741"/>
    </source>
</evidence>
<comment type="caution">
    <text evidence="13">The sequence shown here is derived from an EMBL/GenBank/DDBJ whole genome shotgun (WGS) entry which is preliminary data.</text>
</comment>
<keyword evidence="9" id="KW-0735">Signal-anchor</keyword>
<evidence type="ECO:0000256" key="9">
    <source>
        <dbReference type="ARBA" id="ARBA00022968"/>
    </source>
</evidence>
<evidence type="ECO:0000256" key="11">
    <source>
        <dbReference type="ARBA" id="ARBA00023136"/>
    </source>
</evidence>
<evidence type="ECO:0000256" key="1">
    <source>
        <dbReference type="ARBA" id="ARBA00004606"/>
    </source>
</evidence>